<name>A0AAF3FEA3_9BILA</name>
<keyword evidence="2" id="KW-1185">Reference proteome</keyword>
<organism evidence="2 3">
    <name type="scientific">Mesorhabditis belari</name>
    <dbReference type="NCBI Taxonomy" id="2138241"/>
    <lineage>
        <taxon>Eukaryota</taxon>
        <taxon>Metazoa</taxon>
        <taxon>Ecdysozoa</taxon>
        <taxon>Nematoda</taxon>
        <taxon>Chromadorea</taxon>
        <taxon>Rhabditida</taxon>
        <taxon>Rhabditina</taxon>
        <taxon>Rhabditomorpha</taxon>
        <taxon>Rhabditoidea</taxon>
        <taxon>Rhabditidae</taxon>
        <taxon>Mesorhabditinae</taxon>
        <taxon>Mesorhabditis</taxon>
    </lineage>
</organism>
<sequence length="68" mass="7389">MFHNVALLIGDIIDSGASSRFRKAGWVKLREQKAKEKVRRKASRKKSAATSKTGKSTKASSQGAQVEA</sequence>
<dbReference type="WBParaSite" id="MBELARI_LOCUS5345">
    <property type="protein sequence ID" value="MBELARI_LOCUS5345"/>
    <property type="gene ID" value="MBELARI_LOCUS5345"/>
</dbReference>
<evidence type="ECO:0000313" key="2">
    <source>
        <dbReference type="Proteomes" id="UP000887575"/>
    </source>
</evidence>
<feature type="compositionally biased region" description="Low complexity" evidence="1">
    <location>
        <begin position="48"/>
        <end position="61"/>
    </location>
</feature>
<evidence type="ECO:0000313" key="3">
    <source>
        <dbReference type="WBParaSite" id="MBELARI_LOCUS5345"/>
    </source>
</evidence>
<evidence type="ECO:0000256" key="1">
    <source>
        <dbReference type="SAM" id="MobiDB-lite"/>
    </source>
</evidence>
<feature type="region of interest" description="Disordered" evidence="1">
    <location>
        <begin position="32"/>
        <end position="68"/>
    </location>
</feature>
<protein>
    <submittedName>
        <fullName evidence="3">Uncharacterized protein</fullName>
    </submittedName>
</protein>
<dbReference type="Proteomes" id="UP000887575">
    <property type="component" value="Unassembled WGS sequence"/>
</dbReference>
<feature type="compositionally biased region" description="Basic residues" evidence="1">
    <location>
        <begin position="36"/>
        <end position="47"/>
    </location>
</feature>
<proteinExistence type="predicted"/>
<accession>A0AAF3FEA3</accession>
<reference evidence="3" key="1">
    <citation type="submission" date="2024-02" db="UniProtKB">
        <authorList>
            <consortium name="WormBaseParasite"/>
        </authorList>
    </citation>
    <scope>IDENTIFICATION</scope>
</reference>
<dbReference type="AlphaFoldDB" id="A0AAF3FEA3"/>